<dbReference type="Pfam" id="PF06445">
    <property type="entry name" value="GyrI-like"/>
    <property type="match status" value="1"/>
</dbReference>
<evidence type="ECO:0000313" key="3">
    <source>
        <dbReference type="EMBL" id="KKR98400.1"/>
    </source>
</evidence>
<name>A0A0G0XNN0_9BACT</name>
<dbReference type="PANTHER" id="PTHR15949:SF3">
    <property type="entry name" value="TESTIS-EXPRESSED PROTEIN 264"/>
    <property type="match status" value="1"/>
</dbReference>
<comment type="caution">
    <text evidence="3">The sequence shown here is derived from an EMBL/GenBank/DDBJ whole genome shotgun (WGS) entry which is preliminary data.</text>
</comment>
<accession>A0A0G0XNN0</accession>
<dbReference type="AlphaFoldDB" id="A0A0G0XNN0"/>
<dbReference type="InterPro" id="IPR011256">
    <property type="entry name" value="Reg_factor_effector_dom_sf"/>
</dbReference>
<dbReference type="PANTHER" id="PTHR15949">
    <property type="entry name" value="TESTIS-EXPRESSED PROTEIN 264"/>
    <property type="match status" value="1"/>
</dbReference>
<keyword evidence="1" id="KW-0472">Membrane</keyword>
<organism evidence="3 4">
    <name type="scientific">Candidatus Uhrbacteria bacterium GW2011_GWC1_41_20</name>
    <dbReference type="NCBI Taxonomy" id="1618983"/>
    <lineage>
        <taxon>Bacteria</taxon>
        <taxon>Candidatus Uhriibacteriota</taxon>
    </lineage>
</organism>
<dbReference type="Gene3D" id="3.20.80.10">
    <property type="entry name" value="Regulatory factor, effector binding domain"/>
    <property type="match status" value="1"/>
</dbReference>
<feature type="transmembrane region" description="Helical" evidence="1">
    <location>
        <begin position="7"/>
        <end position="28"/>
    </location>
</feature>
<proteinExistence type="predicted"/>
<dbReference type="Proteomes" id="UP000033930">
    <property type="component" value="Unassembled WGS sequence"/>
</dbReference>
<evidence type="ECO:0000259" key="2">
    <source>
        <dbReference type="Pfam" id="PF06445"/>
    </source>
</evidence>
<dbReference type="SUPFAM" id="SSF55136">
    <property type="entry name" value="Probable bacterial effector-binding domain"/>
    <property type="match status" value="1"/>
</dbReference>
<keyword evidence="1" id="KW-0812">Transmembrane</keyword>
<evidence type="ECO:0000313" key="4">
    <source>
        <dbReference type="Proteomes" id="UP000033930"/>
    </source>
</evidence>
<dbReference type="EMBL" id="LCAW01000018">
    <property type="protein sequence ID" value="KKR98400.1"/>
    <property type="molecule type" value="Genomic_DNA"/>
</dbReference>
<protein>
    <submittedName>
        <fullName evidence="3">GyrI-like protein small molecule binding domain protein</fullName>
    </submittedName>
</protein>
<dbReference type="InterPro" id="IPR029442">
    <property type="entry name" value="GyrI-like"/>
</dbReference>
<feature type="domain" description="GyrI-like small molecule binding" evidence="2">
    <location>
        <begin position="39"/>
        <end position="176"/>
    </location>
</feature>
<gene>
    <name evidence="3" type="ORF">UU50_C0018G0005</name>
</gene>
<keyword evidence="1" id="KW-1133">Transmembrane helix</keyword>
<sequence>MRIIKYLLVLIVLATLLIAGYLWFLGAFDSVVVDERAMGPYTLVYQEHDGSFNDVGPVFDEVYQKLSADGVDTILGMGLYYGNPAVVEESELRSEVGSLIDEVQAMMIDRDAYAVKDIKQAQYIVVSLPFKNSLSYLIGVIKAYPAMEAYRLEHGIAESEYSIELYLPDKTYYMMPVK</sequence>
<reference evidence="3 4" key="1">
    <citation type="journal article" date="2015" name="Nature">
        <title>rRNA introns, odd ribosomes, and small enigmatic genomes across a large radiation of phyla.</title>
        <authorList>
            <person name="Brown C.T."/>
            <person name="Hug L.A."/>
            <person name="Thomas B.C."/>
            <person name="Sharon I."/>
            <person name="Castelle C.J."/>
            <person name="Singh A."/>
            <person name="Wilkins M.J."/>
            <person name="Williams K.H."/>
            <person name="Banfield J.F."/>
        </authorList>
    </citation>
    <scope>NUCLEOTIDE SEQUENCE [LARGE SCALE GENOMIC DNA]</scope>
</reference>
<evidence type="ECO:0000256" key="1">
    <source>
        <dbReference type="SAM" id="Phobius"/>
    </source>
</evidence>